<sequence>MKQTKLESYKGLLDCAQIAEGINAANANARRLATDAQTLLDAGSYATAASLAALAIEESGKASILRAIVLTVDDKALKLEWRRYRSHTSKNCHWIFADLVAKGAKHLSDLRPIYDDASDHPNVLDQVKQLGFYTDCLGAGAHWSVPADVIDVELATALVNSAKLFSQRSPVTEREIQLWVEHLKPVWNKDLQGMKQALVNCYSAMQVEGFQDEGHNKMEEFVLGPR</sequence>
<organism evidence="1 2">
    <name type="scientific">Pseudomonas syringae pv. syringae</name>
    <dbReference type="NCBI Taxonomy" id="321"/>
    <lineage>
        <taxon>Bacteria</taxon>
        <taxon>Pseudomonadati</taxon>
        <taxon>Pseudomonadota</taxon>
        <taxon>Gammaproteobacteria</taxon>
        <taxon>Pseudomonadales</taxon>
        <taxon>Pseudomonadaceae</taxon>
        <taxon>Pseudomonas</taxon>
        <taxon>Pseudomonas syringae</taxon>
    </lineage>
</organism>
<dbReference type="RefSeq" id="WP_103694678.1">
    <property type="nucleotide sequence ID" value="NZ_NBAQ01000017.1"/>
</dbReference>
<name>A0AAE5VSA8_PSESY</name>
<comment type="caution">
    <text evidence="1">The sequence shown here is derived from an EMBL/GenBank/DDBJ whole genome shotgun (WGS) entry which is preliminary data.</text>
</comment>
<protein>
    <submittedName>
        <fullName evidence="1">AbiV family abortive infection protein</fullName>
    </submittedName>
</protein>
<dbReference type="Proteomes" id="UP000237295">
    <property type="component" value="Unassembled WGS sequence"/>
</dbReference>
<gene>
    <name evidence="1" type="ORF">CXB42_23160</name>
</gene>
<dbReference type="EMBL" id="NBAQ01000017">
    <property type="protein sequence ID" value="POQ01213.1"/>
    <property type="molecule type" value="Genomic_DNA"/>
</dbReference>
<evidence type="ECO:0000313" key="2">
    <source>
        <dbReference type="Proteomes" id="UP000237295"/>
    </source>
</evidence>
<evidence type="ECO:0000313" key="1">
    <source>
        <dbReference type="EMBL" id="POQ01213.1"/>
    </source>
</evidence>
<accession>A0AAE5VSA8</accession>
<proteinExistence type="predicted"/>
<reference evidence="1 2" key="1">
    <citation type="submission" date="2017-03" db="EMBL/GenBank/DDBJ databases">
        <authorList>
            <person name="Hulin M.T."/>
        </authorList>
    </citation>
    <scope>NUCLEOTIDE SEQUENCE [LARGE SCALE GENOMIC DNA]</scope>
    <source>
        <strain evidence="1 2">5264</strain>
    </source>
</reference>
<dbReference type="NCBIfam" id="TIGR04498">
    <property type="entry name" value="AbiV_defense"/>
    <property type="match status" value="1"/>
</dbReference>
<dbReference type="InterPro" id="IPR030987">
    <property type="entry name" value="AbiV"/>
</dbReference>
<dbReference type="AlphaFoldDB" id="A0AAE5VSA8"/>
<dbReference type="Pfam" id="PF18728">
    <property type="entry name" value="HEPN_AbiV"/>
    <property type="match status" value="1"/>
</dbReference>